<evidence type="ECO:0008006" key="4">
    <source>
        <dbReference type="Google" id="ProtNLM"/>
    </source>
</evidence>
<accession>A0ABT5M8Q1</accession>
<dbReference type="Proteomes" id="UP001214757">
    <property type="component" value="Unassembled WGS sequence"/>
</dbReference>
<evidence type="ECO:0000256" key="1">
    <source>
        <dbReference type="SAM" id="MobiDB-lite"/>
    </source>
</evidence>
<keyword evidence="3" id="KW-1185">Reference proteome</keyword>
<protein>
    <recommendedName>
        <fullName evidence="4">Transposase</fullName>
    </recommendedName>
</protein>
<dbReference type="RefSeq" id="WP_273581440.1">
    <property type="nucleotide sequence ID" value="NZ_JAQRFO010000111.1"/>
</dbReference>
<evidence type="ECO:0000313" key="2">
    <source>
        <dbReference type="EMBL" id="MDC9624054.1"/>
    </source>
</evidence>
<organism evidence="2 3">
    <name type="scientific">Xenorhabdus aichiensis</name>
    <dbReference type="NCBI Taxonomy" id="3025874"/>
    <lineage>
        <taxon>Bacteria</taxon>
        <taxon>Pseudomonadati</taxon>
        <taxon>Pseudomonadota</taxon>
        <taxon>Gammaproteobacteria</taxon>
        <taxon>Enterobacterales</taxon>
        <taxon>Morganellaceae</taxon>
        <taxon>Xenorhabdus</taxon>
    </lineage>
</organism>
<dbReference type="EMBL" id="JAQRFO010000111">
    <property type="protein sequence ID" value="MDC9624054.1"/>
    <property type="molecule type" value="Genomic_DNA"/>
</dbReference>
<feature type="compositionally biased region" description="Pro residues" evidence="1">
    <location>
        <begin position="11"/>
        <end position="20"/>
    </location>
</feature>
<feature type="region of interest" description="Disordered" evidence="1">
    <location>
        <begin position="1"/>
        <end position="29"/>
    </location>
</feature>
<gene>
    <name evidence="2" type="ORF">PSI22_21095</name>
</gene>
<evidence type="ECO:0000313" key="3">
    <source>
        <dbReference type="Proteomes" id="UP001214757"/>
    </source>
</evidence>
<reference evidence="2 3" key="1">
    <citation type="submission" date="2023-02" db="EMBL/GenBank/DDBJ databases">
        <title>Entomopathogenic bacteria.</title>
        <authorList>
            <person name="Machado R.A."/>
        </authorList>
    </citation>
    <scope>NUCLEOTIDE SEQUENCE [LARGE SCALE GENOMIC DNA]</scope>
    <source>
        <strain evidence="2 3">XENO-7</strain>
    </source>
</reference>
<proteinExistence type="predicted"/>
<feature type="non-terminal residue" evidence="2">
    <location>
        <position position="1"/>
    </location>
</feature>
<comment type="caution">
    <text evidence="2">The sequence shown here is derived from an EMBL/GenBank/DDBJ whole genome shotgun (WGS) entry which is preliminary data.</text>
</comment>
<name>A0ABT5M8Q1_9GAMM</name>
<sequence length="61" mass="7109">LRYRRSTNPARPKPPLPEPPLRGRQQAHWQKHPTSGLILRGLRFLTIEFVDSFFTLTNSVI</sequence>